<keyword evidence="2" id="KW-1185">Reference proteome</keyword>
<dbReference type="EMBL" id="KZ824800">
    <property type="protein sequence ID" value="RAH80858.1"/>
    <property type="molecule type" value="Genomic_DNA"/>
</dbReference>
<sequence length="55" mass="6097">MRIVRAGMKYKTFWDAVSGIMSRDGWTSHATYDQAIAICSQIQAETAPHASHNVS</sequence>
<accession>A0A8T8WYE3</accession>
<proteinExistence type="predicted"/>
<dbReference type="Proteomes" id="UP000249497">
    <property type="component" value="Unassembled WGS sequence"/>
</dbReference>
<dbReference type="RefSeq" id="XP_025526752.1">
    <property type="nucleotide sequence ID" value="XM_025672287.1"/>
</dbReference>
<dbReference type="GeneID" id="37175979"/>
<reference evidence="1 2" key="1">
    <citation type="submission" date="2018-02" db="EMBL/GenBank/DDBJ databases">
        <title>The genomes of Aspergillus section Nigri reveals drivers in fungal speciation.</title>
        <authorList>
            <consortium name="DOE Joint Genome Institute"/>
            <person name="Vesth T.C."/>
            <person name="Nybo J."/>
            <person name="Theobald S."/>
            <person name="Brandl J."/>
            <person name="Frisvad J.C."/>
            <person name="Nielsen K.F."/>
            <person name="Lyhne E.K."/>
            <person name="Kogle M.E."/>
            <person name="Kuo A."/>
            <person name="Riley R."/>
            <person name="Clum A."/>
            <person name="Nolan M."/>
            <person name="Lipzen A."/>
            <person name="Salamov A."/>
            <person name="Henrissat B."/>
            <person name="Wiebenga A."/>
            <person name="De vries R.P."/>
            <person name="Grigoriev I.V."/>
            <person name="Mortensen U.H."/>
            <person name="Andersen M.R."/>
            <person name="Baker S.E."/>
        </authorList>
    </citation>
    <scope>NUCLEOTIDE SEQUENCE [LARGE SCALE GENOMIC DNA]</scope>
    <source>
        <strain evidence="1 2">CBS 114.51</strain>
    </source>
</reference>
<name>A0A8T8WYE3_ASPJA</name>
<protein>
    <submittedName>
        <fullName evidence="1">Uncharacterized protein</fullName>
    </submittedName>
</protein>
<evidence type="ECO:0000313" key="1">
    <source>
        <dbReference type="EMBL" id="RAH80858.1"/>
    </source>
</evidence>
<evidence type="ECO:0000313" key="2">
    <source>
        <dbReference type="Proteomes" id="UP000249497"/>
    </source>
</evidence>
<dbReference type="OrthoDB" id="2968323at2759"/>
<dbReference type="AlphaFoldDB" id="A0A8T8WYE3"/>
<gene>
    <name evidence="1" type="ORF">BO86DRAFT_390027</name>
</gene>
<organism evidence="1 2">
    <name type="scientific">Aspergillus japonicus CBS 114.51</name>
    <dbReference type="NCBI Taxonomy" id="1448312"/>
    <lineage>
        <taxon>Eukaryota</taxon>
        <taxon>Fungi</taxon>
        <taxon>Dikarya</taxon>
        <taxon>Ascomycota</taxon>
        <taxon>Pezizomycotina</taxon>
        <taxon>Eurotiomycetes</taxon>
        <taxon>Eurotiomycetidae</taxon>
        <taxon>Eurotiales</taxon>
        <taxon>Aspergillaceae</taxon>
        <taxon>Aspergillus</taxon>
        <taxon>Aspergillus subgen. Circumdati</taxon>
    </lineage>
</organism>